<dbReference type="EMBL" id="JQFK01001183">
    <property type="protein sequence ID" value="KGK34888.1"/>
    <property type="molecule type" value="Genomic_DNA"/>
</dbReference>
<dbReference type="AlphaFoldDB" id="A0A099NQ71"/>
<feature type="non-terminal residue" evidence="1">
    <location>
        <position position="1"/>
    </location>
</feature>
<accession>A0A099NQ71</accession>
<evidence type="ECO:0000313" key="1">
    <source>
        <dbReference type="EMBL" id="KGK34888.1"/>
    </source>
</evidence>
<name>A0A099NQ71_PICKU</name>
<dbReference type="HOGENOM" id="CLU_2928966_0_0_1"/>
<proteinExistence type="predicted"/>
<sequence length="61" mass="7244">VVYDSAKVEKLRDQLLEKTSNFKLTKLERINSKLFDILWRHRLNLDKTGLLRELDDFIAAL</sequence>
<evidence type="ECO:0000313" key="2">
    <source>
        <dbReference type="Proteomes" id="UP000029867"/>
    </source>
</evidence>
<dbReference type="Proteomes" id="UP000029867">
    <property type="component" value="Unassembled WGS sequence"/>
</dbReference>
<gene>
    <name evidence="1" type="ORF">JL09_g5963</name>
</gene>
<dbReference type="VEuPathDB" id="FungiDB:C5L36_0E01940"/>
<protein>
    <submittedName>
        <fullName evidence="1">Uncharacterized protein</fullName>
    </submittedName>
</protein>
<reference evidence="2" key="1">
    <citation type="journal article" date="2014" name="Microb. Cell Fact.">
        <title>Exploiting Issatchenkia orientalis SD108 for succinic acid production.</title>
        <authorList>
            <person name="Xiao H."/>
            <person name="Shao Z."/>
            <person name="Jiang Y."/>
            <person name="Dole S."/>
            <person name="Zhao H."/>
        </authorList>
    </citation>
    <scope>NUCLEOTIDE SEQUENCE [LARGE SCALE GENOMIC DNA]</scope>
    <source>
        <strain evidence="2">SD108</strain>
    </source>
</reference>
<organism evidence="1 2">
    <name type="scientific">Pichia kudriavzevii</name>
    <name type="common">Yeast</name>
    <name type="synonym">Issatchenkia orientalis</name>
    <dbReference type="NCBI Taxonomy" id="4909"/>
    <lineage>
        <taxon>Eukaryota</taxon>
        <taxon>Fungi</taxon>
        <taxon>Dikarya</taxon>
        <taxon>Ascomycota</taxon>
        <taxon>Saccharomycotina</taxon>
        <taxon>Pichiomycetes</taxon>
        <taxon>Pichiales</taxon>
        <taxon>Pichiaceae</taxon>
        <taxon>Pichia</taxon>
    </lineage>
</organism>
<comment type="caution">
    <text evidence="1">The sequence shown here is derived from an EMBL/GenBank/DDBJ whole genome shotgun (WGS) entry which is preliminary data.</text>
</comment>